<name>K1Q2N8_MAGGI</name>
<sequence length="106" mass="12242">MLYVALSVPNVQPGIMSWRYGLPKKKYGRKQFAFSPPQWKLLRIYNLHLKKPGNNTTISVKDDIISRLNIFQMKRWPSGQRGRRSLLGEWVPEVGRSSPVGAEVEF</sequence>
<dbReference type="HOGENOM" id="CLU_2225722_0_0_1"/>
<dbReference type="InParanoid" id="K1Q2N8"/>
<gene>
    <name evidence="1" type="ORF">CGI_10018399</name>
</gene>
<dbReference type="EMBL" id="JH817229">
    <property type="protein sequence ID" value="EKC28208.1"/>
    <property type="molecule type" value="Genomic_DNA"/>
</dbReference>
<evidence type="ECO:0000313" key="1">
    <source>
        <dbReference type="EMBL" id="EKC28208.1"/>
    </source>
</evidence>
<protein>
    <submittedName>
        <fullName evidence="1">Uncharacterized protein</fullName>
    </submittedName>
</protein>
<dbReference type="AlphaFoldDB" id="K1Q2N8"/>
<accession>K1Q2N8</accession>
<reference evidence="1" key="1">
    <citation type="journal article" date="2012" name="Nature">
        <title>The oyster genome reveals stress adaptation and complexity of shell formation.</title>
        <authorList>
            <person name="Zhang G."/>
            <person name="Fang X."/>
            <person name="Guo X."/>
            <person name="Li L."/>
            <person name="Luo R."/>
            <person name="Xu F."/>
            <person name="Yang P."/>
            <person name="Zhang L."/>
            <person name="Wang X."/>
            <person name="Qi H."/>
            <person name="Xiong Z."/>
            <person name="Que H."/>
            <person name="Xie Y."/>
            <person name="Holland P.W."/>
            <person name="Paps J."/>
            <person name="Zhu Y."/>
            <person name="Wu F."/>
            <person name="Chen Y."/>
            <person name="Wang J."/>
            <person name="Peng C."/>
            <person name="Meng J."/>
            <person name="Yang L."/>
            <person name="Liu J."/>
            <person name="Wen B."/>
            <person name="Zhang N."/>
            <person name="Huang Z."/>
            <person name="Zhu Q."/>
            <person name="Feng Y."/>
            <person name="Mount A."/>
            <person name="Hedgecock D."/>
            <person name="Xu Z."/>
            <person name="Liu Y."/>
            <person name="Domazet-Loso T."/>
            <person name="Du Y."/>
            <person name="Sun X."/>
            <person name="Zhang S."/>
            <person name="Liu B."/>
            <person name="Cheng P."/>
            <person name="Jiang X."/>
            <person name="Li J."/>
            <person name="Fan D."/>
            <person name="Wang W."/>
            <person name="Fu W."/>
            <person name="Wang T."/>
            <person name="Wang B."/>
            <person name="Zhang J."/>
            <person name="Peng Z."/>
            <person name="Li Y."/>
            <person name="Li N."/>
            <person name="Wang J."/>
            <person name="Chen M."/>
            <person name="He Y."/>
            <person name="Tan F."/>
            <person name="Song X."/>
            <person name="Zheng Q."/>
            <person name="Huang R."/>
            <person name="Yang H."/>
            <person name="Du X."/>
            <person name="Chen L."/>
            <person name="Yang M."/>
            <person name="Gaffney P.M."/>
            <person name="Wang S."/>
            <person name="Luo L."/>
            <person name="She Z."/>
            <person name="Ming Y."/>
            <person name="Huang W."/>
            <person name="Zhang S."/>
            <person name="Huang B."/>
            <person name="Zhang Y."/>
            <person name="Qu T."/>
            <person name="Ni P."/>
            <person name="Miao G."/>
            <person name="Wang J."/>
            <person name="Wang Q."/>
            <person name="Steinberg C.E."/>
            <person name="Wang H."/>
            <person name="Li N."/>
            <person name="Qian L."/>
            <person name="Zhang G."/>
            <person name="Li Y."/>
            <person name="Yang H."/>
            <person name="Liu X."/>
            <person name="Wang J."/>
            <person name="Yin Y."/>
            <person name="Wang J."/>
        </authorList>
    </citation>
    <scope>NUCLEOTIDE SEQUENCE [LARGE SCALE GENOMIC DNA]</scope>
    <source>
        <strain evidence="1">05x7-T-G4-1.051#20</strain>
    </source>
</reference>
<proteinExistence type="predicted"/>
<organism evidence="1">
    <name type="scientific">Magallana gigas</name>
    <name type="common">Pacific oyster</name>
    <name type="synonym">Crassostrea gigas</name>
    <dbReference type="NCBI Taxonomy" id="29159"/>
    <lineage>
        <taxon>Eukaryota</taxon>
        <taxon>Metazoa</taxon>
        <taxon>Spiralia</taxon>
        <taxon>Lophotrochozoa</taxon>
        <taxon>Mollusca</taxon>
        <taxon>Bivalvia</taxon>
        <taxon>Autobranchia</taxon>
        <taxon>Pteriomorphia</taxon>
        <taxon>Ostreida</taxon>
        <taxon>Ostreoidea</taxon>
        <taxon>Ostreidae</taxon>
        <taxon>Magallana</taxon>
    </lineage>
</organism>